<evidence type="ECO:0000256" key="2">
    <source>
        <dbReference type="ARBA" id="ARBA00006706"/>
    </source>
</evidence>
<evidence type="ECO:0000256" key="3">
    <source>
        <dbReference type="ARBA" id="ARBA00022679"/>
    </source>
</evidence>
<keyword evidence="3 6" id="KW-0808">Transferase</keyword>
<dbReference type="GO" id="GO:0046872">
    <property type="term" value="F:metal ion binding"/>
    <property type="evidence" value="ECO:0007669"/>
    <property type="project" value="UniProtKB-KW"/>
</dbReference>
<comment type="cofactor">
    <cofactor evidence="1">
        <name>Mg(2+)</name>
        <dbReference type="ChEBI" id="CHEBI:18420"/>
    </cofactor>
</comment>
<dbReference type="EMBL" id="MFJK01000006">
    <property type="protein sequence ID" value="OGG19611.1"/>
    <property type="molecule type" value="Genomic_DNA"/>
</dbReference>
<evidence type="ECO:0000313" key="8">
    <source>
        <dbReference type="Proteomes" id="UP000177871"/>
    </source>
</evidence>
<dbReference type="AlphaFoldDB" id="A0A1F6A4K3"/>
<evidence type="ECO:0000313" key="7">
    <source>
        <dbReference type="EMBL" id="OGG19611.1"/>
    </source>
</evidence>
<dbReference type="CDD" id="cd00685">
    <property type="entry name" value="Trans_IPPS_HT"/>
    <property type="match status" value="1"/>
</dbReference>
<evidence type="ECO:0000256" key="5">
    <source>
        <dbReference type="ARBA" id="ARBA00022842"/>
    </source>
</evidence>
<comment type="caution">
    <text evidence="7">The sequence shown here is derived from an EMBL/GenBank/DDBJ whole genome shotgun (WGS) entry which is preliminary data.</text>
</comment>
<dbReference type="Proteomes" id="UP000177871">
    <property type="component" value="Unassembled WGS sequence"/>
</dbReference>
<dbReference type="Pfam" id="PF00348">
    <property type="entry name" value="polyprenyl_synt"/>
    <property type="match status" value="1"/>
</dbReference>
<evidence type="ECO:0000256" key="1">
    <source>
        <dbReference type="ARBA" id="ARBA00001946"/>
    </source>
</evidence>
<keyword evidence="5" id="KW-0460">Magnesium</keyword>
<dbReference type="GO" id="GO:0008299">
    <property type="term" value="P:isoprenoid biosynthetic process"/>
    <property type="evidence" value="ECO:0007669"/>
    <property type="project" value="InterPro"/>
</dbReference>
<dbReference type="SFLD" id="SFLDS00005">
    <property type="entry name" value="Isoprenoid_Synthase_Type_I"/>
    <property type="match status" value="1"/>
</dbReference>
<organism evidence="7 8">
    <name type="scientific">Candidatus Gottesmanbacteria bacterium RIFCSPHIGHO2_01_FULL_47_48</name>
    <dbReference type="NCBI Taxonomy" id="1798381"/>
    <lineage>
        <taxon>Bacteria</taxon>
        <taxon>Candidatus Gottesmaniibacteriota</taxon>
    </lineage>
</organism>
<gene>
    <name evidence="7" type="ORF">A2721_02980</name>
</gene>
<name>A0A1F6A4K3_9BACT</name>
<protein>
    <recommendedName>
        <fullName evidence="9">Polyprenyl synthetase</fullName>
    </recommendedName>
</protein>
<comment type="similarity">
    <text evidence="2 6">Belongs to the FPP/GGPP synthase family.</text>
</comment>
<dbReference type="InterPro" id="IPR008949">
    <property type="entry name" value="Isoprenoid_synthase_dom_sf"/>
</dbReference>
<dbReference type="PANTHER" id="PTHR12001:SF85">
    <property type="entry name" value="SHORT CHAIN ISOPRENYL DIPHOSPHATE SYNTHASE"/>
    <property type="match status" value="1"/>
</dbReference>
<accession>A0A1F6A4K3</accession>
<evidence type="ECO:0000256" key="6">
    <source>
        <dbReference type="RuleBase" id="RU004466"/>
    </source>
</evidence>
<evidence type="ECO:0000256" key="4">
    <source>
        <dbReference type="ARBA" id="ARBA00022723"/>
    </source>
</evidence>
<dbReference type="PANTHER" id="PTHR12001">
    <property type="entry name" value="GERANYLGERANYL PYROPHOSPHATE SYNTHASE"/>
    <property type="match status" value="1"/>
</dbReference>
<dbReference type="GO" id="GO:0004659">
    <property type="term" value="F:prenyltransferase activity"/>
    <property type="evidence" value="ECO:0007669"/>
    <property type="project" value="InterPro"/>
</dbReference>
<dbReference type="InterPro" id="IPR000092">
    <property type="entry name" value="Polyprenyl_synt"/>
</dbReference>
<sequence>MDIAQNAKKILQDYVAEINPKLAAYWYKEISGNFGFNDRQKQMVHDLLEHSKEHNLRASKRLRGSYVNYGFKLSGKALDDVVWQAAIGIELVHTALLMHDDFMDQDTVRRGGPTTHKFYEKKFNGNVHLGESMAVSAADAVLCLGFELIHNCGNSKATQQMLRGITNTAYGQAYDLELEAFSNWTQDDVITLHKAKTAIYTYENPLFIGAYLGEIDNPHVFDILHDYSMDGGVAFQLQDDILGVFGTPEKTGKSADSDLLQGKCTLLVLKLLENGTGSQKQSLHKVWGKMQASKEDLNAAKQALMDSGSYAYSKDLAKQYARKAADSAAKLRGISEINTKAIDYIQGVAEYMVIREV</sequence>
<proteinExistence type="inferred from homology"/>
<dbReference type="STRING" id="1798381.A2721_02980"/>
<evidence type="ECO:0008006" key="9">
    <source>
        <dbReference type="Google" id="ProtNLM"/>
    </source>
</evidence>
<reference evidence="7 8" key="1">
    <citation type="journal article" date="2016" name="Nat. Commun.">
        <title>Thousands of microbial genomes shed light on interconnected biogeochemical processes in an aquifer system.</title>
        <authorList>
            <person name="Anantharaman K."/>
            <person name="Brown C.T."/>
            <person name="Hug L.A."/>
            <person name="Sharon I."/>
            <person name="Castelle C.J."/>
            <person name="Probst A.J."/>
            <person name="Thomas B.C."/>
            <person name="Singh A."/>
            <person name="Wilkins M.J."/>
            <person name="Karaoz U."/>
            <person name="Brodie E.L."/>
            <person name="Williams K.H."/>
            <person name="Hubbard S.S."/>
            <person name="Banfield J.F."/>
        </authorList>
    </citation>
    <scope>NUCLEOTIDE SEQUENCE [LARGE SCALE GENOMIC DNA]</scope>
</reference>
<dbReference type="PROSITE" id="PS00723">
    <property type="entry name" value="POLYPRENYL_SYNTHASE_1"/>
    <property type="match status" value="1"/>
</dbReference>
<dbReference type="SUPFAM" id="SSF48576">
    <property type="entry name" value="Terpenoid synthases"/>
    <property type="match status" value="1"/>
</dbReference>
<keyword evidence="4" id="KW-0479">Metal-binding</keyword>
<dbReference type="Gene3D" id="1.10.600.10">
    <property type="entry name" value="Farnesyl Diphosphate Synthase"/>
    <property type="match status" value="1"/>
</dbReference>
<dbReference type="InterPro" id="IPR033749">
    <property type="entry name" value="Polyprenyl_synt_CS"/>
</dbReference>